<dbReference type="RefSeq" id="WP_345727447.1">
    <property type="nucleotide sequence ID" value="NZ_BAAAYN010000011.1"/>
</dbReference>
<dbReference type="PANTHER" id="PTHR43557:SF2">
    <property type="entry name" value="RIESKE DOMAIN-CONTAINING PROTEIN-RELATED"/>
    <property type="match status" value="1"/>
</dbReference>
<comment type="cofactor">
    <cofactor evidence="1">
        <name>FAD</name>
        <dbReference type="ChEBI" id="CHEBI:57692"/>
    </cofactor>
</comment>
<protein>
    <submittedName>
        <fullName evidence="7">FAD-dependent oxidoreductase</fullName>
    </submittedName>
</protein>
<dbReference type="SUPFAM" id="SSF51905">
    <property type="entry name" value="FAD/NAD(P)-binding domain"/>
    <property type="match status" value="2"/>
</dbReference>
<proteinExistence type="predicted"/>
<dbReference type="Pfam" id="PF14759">
    <property type="entry name" value="Reductase_C"/>
    <property type="match status" value="1"/>
</dbReference>
<dbReference type="InterPro" id="IPR050446">
    <property type="entry name" value="FAD-oxidoreductase/Apoptosis"/>
</dbReference>
<dbReference type="Pfam" id="PF07992">
    <property type="entry name" value="Pyr_redox_2"/>
    <property type="match status" value="1"/>
</dbReference>
<gene>
    <name evidence="7" type="ORF">GCM10020369_17040</name>
</gene>
<reference evidence="8" key="1">
    <citation type="journal article" date="2019" name="Int. J. Syst. Evol. Microbiol.">
        <title>The Global Catalogue of Microorganisms (GCM) 10K type strain sequencing project: providing services to taxonomists for standard genome sequencing and annotation.</title>
        <authorList>
            <consortium name="The Broad Institute Genomics Platform"/>
            <consortium name="The Broad Institute Genome Sequencing Center for Infectious Disease"/>
            <person name="Wu L."/>
            <person name="Ma J."/>
        </authorList>
    </citation>
    <scope>NUCLEOTIDE SEQUENCE [LARGE SCALE GENOMIC DNA]</scope>
    <source>
        <strain evidence="8">JCM 9458</strain>
    </source>
</reference>
<dbReference type="PRINTS" id="PR00368">
    <property type="entry name" value="FADPNR"/>
</dbReference>
<name>A0ABP6STL5_9ACTN</name>
<keyword evidence="3" id="KW-0274">FAD</keyword>
<keyword evidence="8" id="KW-1185">Reference proteome</keyword>
<dbReference type="InterPro" id="IPR036188">
    <property type="entry name" value="FAD/NAD-bd_sf"/>
</dbReference>
<evidence type="ECO:0000313" key="8">
    <source>
        <dbReference type="Proteomes" id="UP001501676"/>
    </source>
</evidence>
<evidence type="ECO:0000256" key="3">
    <source>
        <dbReference type="ARBA" id="ARBA00022827"/>
    </source>
</evidence>
<keyword evidence="2" id="KW-0285">Flavoprotein</keyword>
<feature type="domain" description="FAD/NAD(P)-binding" evidence="5">
    <location>
        <begin position="5"/>
        <end position="298"/>
    </location>
</feature>
<dbReference type="Gene3D" id="3.50.50.60">
    <property type="entry name" value="FAD/NAD(P)-binding domain"/>
    <property type="match status" value="2"/>
</dbReference>
<dbReference type="InterPro" id="IPR016156">
    <property type="entry name" value="FAD/NAD-linked_Rdtase_dimer_sf"/>
</dbReference>
<dbReference type="InterPro" id="IPR028202">
    <property type="entry name" value="Reductase_C"/>
</dbReference>
<evidence type="ECO:0000313" key="7">
    <source>
        <dbReference type="EMBL" id="GAA3385049.1"/>
    </source>
</evidence>
<evidence type="ECO:0000259" key="6">
    <source>
        <dbReference type="Pfam" id="PF14759"/>
    </source>
</evidence>
<feature type="domain" description="Reductase C-terminal" evidence="6">
    <location>
        <begin position="318"/>
        <end position="404"/>
    </location>
</feature>
<dbReference type="InterPro" id="IPR023753">
    <property type="entry name" value="FAD/NAD-binding_dom"/>
</dbReference>
<dbReference type="Proteomes" id="UP001501676">
    <property type="component" value="Unassembled WGS sequence"/>
</dbReference>
<evidence type="ECO:0000259" key="5">
    <source>
        <dbReference type="Pfam" id="PF07992"/>
    </source>
</evidence>
<evidence type="ECO:0000256" key="4">
    <source>
        <dbReference type="ARBA" id="ARBA00023002"/>
    </source>
</evidence>
<sequence>MTEQRVVVVGASLAGGTAALALREHQFDGSVTLVGAEHQPPYERPPLSKAVMQGERDQPDWVLADGAEQAWRERGVTLRAGTRAVGVDPAARTVTLDDGDVLAYDTLVLATGAEPRRLPIPGAERAFTLRSLDDALAIRRAARSGGRVALIGGSWIGCEVAASLRQQGCDVEIVEKAPRLLPALASDAVSERLLQLHRSKGTAVTLGADVIEVTPDGVALADRFVEASVVVLATGVAPRLDLARAAGLAEVAGGVAVSATLRTSDPNIVAIGDIAAVDHPVYGAPVRVEHWDVAQQHGKYVGGALTGAAPEPYSRVPYFFSDQYELGFEYRGWVDPRGPEPEVVVRGADPAGSWYVFWLVGGAVQAVLNANAWDDSAPLWKLANERPVVSPERLRDPEVPLTELF</sequence>
<organism evidence="7 8">
    <name type="scientific">Cryptosporangium minutisporangium</name>
    <dbReference type="NCBI Taxonomy" id="113569"/>
    <lineage>
        <taxon>Bacteria</taxon>
        <taxon>Bacillati</taxon>
        <taxon>Actinomycetota</taxon>
        <taxon>Actinomycetes</taxon>
        <taxon>Cryptosporangiales</taxon>
        <taxon>Cryptosporangiaceae</taxon>
        <taxon>Cryptosporangium</taxon>
    </lineage>
</organism>
<dbReference type="SUPFAM" id="SSF55424">
    <property type="entry name" value="FAD/NAD-linked reductases, dimerisation (C-terminal) domain"/>
    <property type="match status" value="1"/>
</dbReference>
<evidence type="ECO:0000256" key="2">
    <source>
        <dbReference type="ARBA" id="ARBA00022630"/>
    </source>
</evidence>
<evidence type="ECO:0000256" key="1">
    <source>
        <dbReference type="ARBA" id="ARBA00001974"/>
    </source>
</evidence>
<accession>A0ABP6STL5</accession>
<dbReference type="PANTHER" id="PTHR43557">
    <property type="entry name" value="APOPTOSIS-INDUCING FACTOR 1"/>
    <property type="match status" value="1"/>
</dbReference>
<keyword evidence="4" id="KW-0560">Oxidoreductase</keyword>
<dbReference type="Gene3D" id="3.30.390.30">
    <property type="match status" value="1"/>
</dbReference>
<dbReference type="PRINTS" id="PR00411">
    <property type="entry name" value="PNDRDTASEI"/>
</dbReference>
<comment type="caution">
    <text evidence="7">The sequence shown here is derived from an EMBL/GenBank/DDBJ whole genome shotgun (WGS) entry which is preliminary data.</text>
</comment>
<dbReference type="EMBL" id="BAAAYN010000011">
    <property type="protein sequence ID" value="GAA3385049.1"/>
    <property type="molecule type" value="Genomic_DNA"/>
</dbReference>